<keyword evidence="1" id="KW-0175">Coiled coil</keyword>
<feature type="compositionally biased region" description="Basic and acidic residues" evidence="2">
    <location>
        <begin position="50"/>
        <end position="66"/>
    </location>
</feature>
<keyword evidence="4" id="KW-1185">Reference proteome</keyword>
<evidence type="ECO:0000313" key="4">
    <source>
        <dbReference type="Proteomes" id="UP001604277"/>
    </source>
</evidence>
<feature type="region of interest" description="Disordered" evidence="2">
    <location>
        <begin position="96"/>
        <end position="128"/>
    </location>
</feature>
<protein>
    <submittedName>
        <fullName evidence="3">Uncharacterized protein</fullName>
    </submittedName>
</protein>
<proteinExistence type="predicted"/>
<feature type="region of interest" description="Disordered" evidence="2">
    <location>
        <begin position="33"/>
        <end position="66"/>
    </location>
</feature>
<sequence length="195" mass="21417">MTIGSYCGCIVTKDEGETFGGGSVEDAEALAVREGPSAGSSPAYAEEAGEEKMKTSRERVLLKKREPPWMGDGSRWKLLMTTCATRVVALGEACVRGKETSEAPSKSKKKGKAKEKVVEIDSDDEEGKESLRYKHSRELFCDLIANDEIRLLREEASSSLSKVAKLQEDMAAKEGKISKLREGLGCFYEGEARRR</sequence>
<reference evidence="4" key="1">
    <citation type="submission" date="2024-07" db="EMBL/GenBank/DDBJ databases">
        <title>Two chromosome-level genome assemblies of Korean endemic species Abeliophyllum distichum and Forsythia ovata (Oleaceae).</title>
        <authorList>
            <person name="Jang H."/>
        </authorList>
    </citation>
    <scope>NUCLEOTIDE SEQUENCE [LARGE SCALE GENOMIC DNA]</scope>
</reference>
<evidence type="ECO:0000313" key="3">
    <source>
        <dbReference type="EMBL" id="KAL2529520.1"/>
    </source>
</evidence>
<dbReference type="EMBL" id="JBFOLJ010000006">
    <property type="protein sequence ID" value="KAL2529520.1"/>
    <property type="molecule type" value="Genomic_DNA"/>
</dbReference>
<name>A0ABD1UYG4_9LAMI</name>
<comment type="caution">
    <text evidence="3">The sequence shown here is derived from an EMBL/GenBank/DDBJ whole genome shotgun (WGS) entry which is preliminary data.</text>
</comment>
<feature type="coiled-coil region" evidence="1">
    <location>
        <begin position="149"/>
        <end position="183"/>
    </location>
</feature>
<dbReference type="AlphaFoldDB" id="A0ABD1UYG4"/>
<accession>A0ABD1UYG4</accession>
<evidence type="ECO:0000256" key="1">
    <source>
        <dbReference type="SAM" id="Coils"/>
    </source>
</evidence>
<evidence type="ECO:0000256" key="2">
    <source>
        <dbReference type="SAM" id="MobiDB-lite"/>
    </source>
</evidence>
<dbReference type="Proteomes" id="UP001604277">
    <property type="component" value="Unassembled WGS sequence"/>
</dbReference>
<organism evidence="3 4">
    <name type="scientific">Forsythia ovata</name>
    <dbReference type="NCBI Taxonomy" id="205694"/>
    <lineage>
        <taxon>Eukaryota</taxon>
        <taxon>Viridiplantae</taxon>
        <taxon>Streptophyta</taxon>
        <taxon>Embryophyta</taxon>
        <taxon>Tracheophyta</taxon>
        <taxon>Spermatophyta</taxon>
        <taxon>Magnoliopsida</taxon>
        <taxon>eudicotyledons</taxon>
        <taxon>Gunneridae</taxon>
        <taxon>Pentapetalae</taxon>
        <taxon>asterids</taxon>
        <taxon>lamiids</taxon>
        <taxon>Lamiales</taxon>
        <taxon>Oleaceae</taxon>
        <taxon>Forsythieae</taxon>
        <taxon>Forsythia</taxon>
    </lineage>
</organism>
<gene>
    <name evidence="3" type="ORF">Fot_22121</name>
</gene>